<comment type="subcellular location">
    <subcellularLocation>
        <location evidence="1">Cell membrane</location>
        <topology evidence="1">Multi-pass membrane protein</topology>
    </subcellularLocation>
</comment>
<feature type="transmembrane region" description="Helical" evidence="7">
    <location>
        <begin position="206"/>
        <end position="229"/>
    </location>
</feature>
<dbReference type="PANTHER" id="PTHR43124:SF3">
    <property type="entry name" value="CHLORAMPHENICOL EFFLUX PUMP RV0191"/>
    <property type="match status" value="1"/>
</dbReference>
<feature type="domain" description="Major facilitator superfamily (MFS) profile" evidence="8">
    <location>
        <begin position="11"/>
        <end position="388"/>
    </location>
</feature>
<dbReference type="GO" id="GO:0022857">
    <property type="term" value="F:transmembrane transporter activity"/>
    <property type="evidence" value="ECO:0007669"/>
    <property type="project" value="InterPro"/>
</dbReference>
<dbReference type="PANTHER" id="PTHR43124">
    <property type="entry name" value="PURINE EFFLUX PUMP PBUE"/>
    <property type="match status" value="1"/>
</dbReference>
<dbReference type="STRING" id="47866.GA0074694_5864"/>
<gene>
    <name evidence="9" type="ORF">GA0074694_5864</name>
</gene>
<feature type="transmembrane region" description="Helical" evidence="7">
    <location>
        <begin position="272"/>
        <end position="290"/>
    </location>
</feature>
<feature type="compositionally biased region" description="Basic and acidic residues" evidence="6">
    <location>
        <begin position="384"/>
        <end position="393"/>
    </location>
</feature>
<reference evidence="10" key="1">
    <citation type="submission" date="2016-06" db="EMBL/GenBank/DDBJ databases">
        <authorList>
            <person name="Varghese N."/>
        </authorList>
    </citation>
    <scope>NUCLEOTIDE SEQUENCE [LARGE SCALE GENOMIC DNA]</scope>
    <source>
        <strain evidence="10">DSM 46123</strain>
    </source>
</reference>
<feature type="transmembrane region" description="Helical" evidence="7">
    <location>
        <begin position="106"/>
        <end position="128"/>
    </location>
</feature>
<feature type="transmembrane region" description="Helical" evidence="7">
    <location>
        <begin position="241"/>
        <end position="260"/>
    </location>
</feature>
<feature type="transmembrane region" description="Helical" evidence="7">
    <location>
        <begin position="163"/>
        <end position="185"/>
    </location>
</feature>
<accession>A0A1C6SP15</accession>
<dbReference type="GO" id="GO:0005886">
    <property type="term" value="C:plasma membrane"/>
    <property type="evidence" value="ECO:0007669"/>
    <property type="project" value="UniProtKB-SubCell"/>
</dbReference>
<feature type="transmembrane region" description="Helical" evidence="7">
    <location>
        <begin position="296"/>
        <end position="314"/>
    </location>
</feature>
<feature type="transmembrane region" description="Helical" evidence="7">
    <location>
        <begin position="361"/>
        <end position="381"/>
    </location>
</feature>
<keyword evidence="2" id="KW-1003">Cell membrane</keyword>
<keyword evidence="5 7" id="KW-0472">Membrane</keyword>
<feature type="transmembrane region" description="Helical" evidence="7">
    <location>
        <begin position="45"/>
        <end position="65"/>
    </location>
</feature>
<organism evidence="9 10">
    <name type="scientific">Micromonospora inyonensis</name>
    <dbReference type="NCBI Taxonomy" id="47866"/>
    <lineage>
        <taxon>Bacteria</taxon>
        <taxon>Bacillati</taxon>
        <taxon>Actinomycetota</taxon>
        <taxon>Actinomycetes</taxon>
        <taxon>Micromonosporales</taxon>
        <taxon>Micromonosporaceae</taxon>
        <taxon>Micromonospora</taxon>
    </lineage>
</organism>
<evidence type="ECO:0000256" key="6">
    <source>
        <dbReference type="SAM" id="MobiDB-lite"/>
    </source>
</evidence>
<name>A0A1C6SP15_9ACTN</name>
<evidence type="ECO:0000256" key="7">
    <source>
        <dbReference type="SAM" id="Phobius"/>
    </source>
</evidence>
<proteinExistence type="predicted"/>
<sequence length="405" mass="41212">MSSATWRRVTVLLALALSAFTFNTTENLPIGLLPLISEDLDVTFSSVGYLVTGYGLTVAVVSLPLAQVTRDLPRRWVLTGVLAVLVVSTLVSIVAASYWVLLTARIATAVAQALFWAVMAPVAVGLFAPEVRGRVIAVMSVGGSLATVLGVPAGTWLGQQGGWRAPFLVLTALSLAALVLIAALLPTSRPQDSHGAYGSAPHTGRFVVTLLATAVSVTGMFAGFTYVVQLLTDVTGFTDETVSVLLFVFGLAGIAGVSGVGQILDRFPGGSLVLTIGLQAVALLGLWLFATEKVAVIAMLALLGASAAPVFMATQARILVVAPGRTEIGFAANSAAFNVGIAVGAAVGGLVLAPLGARGVFGIGALVTFAALAVVAGESLLADRPGEGPRADDQPSSPAGRKVAT</sequence>
<evidence type="ECO:0000256" key="2">
    <source>
        <dbReference type="ARBA" id="ARBA00022475"/>
    </source>
</evidence>
<dbReference type="SUPFAM" id="SSF103473">
    <property type="entry name" value="MFS general substrate transporter"/>
    <property type="match status" value="1"/>
</dbReference>
<evidence type="ECO:0000313" key="10">
    <source>
        <dbReference type="Proteomes" id="UP000198906"/>
    </source>
</evidence>
<dbReference type="PROSITE" id="PS50850">
    <property type="entry name" value="MFS"/>
    <property type="match status" value="1"/>
</dbReference>
<keyword evidence="4 7" id="KW-1133">Transmembrane helix</keyword>
<evidence type="ECO:0000313" key="9">
    <source>
        <dbReference type="EMBL" id="SCL31029.1"/>
    </source>
</evidence>
<evidence type="ECO:0000256" key="3">
    <source>
        <dbReference type="ARBA" id="ARBA00022692"/>
    </source>
</evidence>
<protein>
    <submittedName>
        <fullName evidence="9">MFS transporter, DHA1 family, L-arabinose/isopropyl-beta-D-thiogalactopyranoside export protein</fullName>
    </submittedName>
</protein>
<dbReference type="InterPro" id="IPR050189">
    <property type="entry name" value="MFS_Efflux_Transporters"/>
</dbReference>
<evidence type="ECO:0000256" key="5">
    <source>
        <dbReference type="ARBA" id="ARBA00023136"/>
    </source>
</evidence>
<feature type="transmembrane region" description="Helical" evidence="7">
    <location>
        <begin position="135"/>
        <end position="157"/>
    </location>
</feature>
<dbReference type="InterPro" id="IPR020846">
    <property type="entry name" value="MFS_dom"/>
</dbReference>
<dbReference type="AlphaFoldDB" id="A0A1C6SP15"/>
<feature type="transmembrane region" description="Helical" evidence="7">
    <location>
        <begin position="335"/>
        <end position="355"/>
    </location>
</feature>
<feature type="region of interest" description="Disordered" evidence="6">
    <location>
        <begin position="383"/>
        <end position="405"/>
    </location>
</feature>
<feature type="transmembrane region" description="Helical" evidence="7">
    <location>
        <begin position="77"/>
        <end position="100"/>
    </location>
</feature>
<keyword evidence="3 7" id="KW-0812">Transmembrane</keyword>
<evidence type="ECO:0000256" key="1">
    <source>
        <dbReference type="ARBA" id="ARBA00004651"/>
    </source>
</evidence>
<dbReference type="Pfam" id="PF07690">
    <property type="entry name" value="MFS_1"/>
    <property type="match status" value="1"/>
</dbReference>
<evidence type="ECO:0000259" key="8">
    <source>
        <dbReference type="PROSITE" id="PS50850"/>
    </source>
</evidence>
<dbReference type="RefSeq" id="WP_091463028.1">
    <property type="nucleotide sequence ID" value="NZ_FMHU01000002.1"/>
</dbReference>
<dbReference type="Proteomes" id="UP000198906">
    <property type="component" value="Unassembled WGS sequence"/>
</dbReference>
<dbReference type="InterPro" id="IPR036259">
    <property type="entry name" value="MFS_trans_sf"/>
</dbReference>
<keyword evidence="10" id="KW-1185">Reference proteome</keyword>
<dbReference type="Gene3D" id="1.20.1250.20">
    <property type="entry name" value="MFS general substrate transporter like domains"/>
    <property type="match status" value="1"/>
</dbReference>
<dbReference type="CDD" id="cd17324">
    <property type="entry name" value="MFS_NepI_like"/>
    <property type="match status" value="1"/>
</dbReference>
<evidence type="ECO:0000256" key="4">
    <source>
        <dbReference type="ARBA" id="ARBA00022989"/>
    </source>
</evidence>
<dbReference type="EMBL" id="FMHU01000002">
    <property type="protein sequence ID" value="SCL31029.1"/>
    <property type="molecule type" value="Genomic_DNA"/>
</dbReference>
<dbReference type="InterPro" id="IPR011701">
    <property type="entry name" value="MFS"/>
</dbReference>